<dbReference type="EMBL" id="CAJNOQ010029246">
    <property type="protein sequence ID" value="CAF1567514.1"/>
    <property type="molecule type" value="Genomic_DNA"/>
</dbReference>
<comment type="caution">
    <text evidence="1">The sequence shown here is derived from an EMBL/GenBank/DDBJ whole genome shotgun (WGS) entry which is preliminary data.</text>
</comment>
<dbReference type="Proteomes" id="UP000681722">
    <property type="component" value="Unassembled WGS sequence"/>
</dbReference>
<evidence type="ECO:0000313" key="2">
    <source>
        <dbReference type="EMBL" id="CAF4429920.1"/>
    </source>
</evidence>
<proteinExistence type="predicted"/>
<evidence type="ECO:0000313" key="3">
    <source>
        <dbReference type="Proteomes" id="UP000663829"/>
    </source>
</evidence>
<name>A0A815Y8G5_9BILA</name>
<organism evidence="1 3">
    <name type="scientific">Didymodactylos carnosus</name>
    <dbReference type="NCBI Taxonomy" id="1234261"/>
    <lineage>
        <taxon>Eukaryota</taxon>
        <taxon>Metazoa</taxon>
        <taxon>Spiralia</taxon>
        <taxon>Gnathifera</taxon>
        <taxon>Rotifera</taxon>
        <taxon>Eurotatoria</taxon>
        <taxon>Bdelloidea</taxon>
        <taxon>Philodinida</taxon>
        <taxon>Philodinidae</taxon>
        <taxon>Didymodactylos</taxon>
    </lineage>
</organism>
<sequence>MWTSFSPIRRLVAEDTVAVAEANAERI</sequence>
<keyword evidence="3" id="KW-1185">Reference proteome</keyword>
<protein>
    <submittedName>
        <fullName evidence="1">Uncharacterized protein</fullName>
    </submittedName>
</protein>
<reference evidence="1" key="1">
    <citation type="submission" date="2021-02" db="EMBL/GenBank/DDBJ databases">
        <authorList>
            <person name="Nowell W R."/>
        </authorList>
    </citation>
    <scope>NUCLEOTIDE SEQUENCE</scope>
</reference>
<dbReference type="Proteomes" id="UP000663829">
    <property type="component" value="Unassembled WGS sequence"/>
</dbReference>
<gene>
    <name evidence="1" type="ORF">GPM918_LOCUS40175</name>
    <name evidence="2" type="ORF">SRO942_LOCUS41098</name>
</gene>
<dbReference type="AlphaFoldDB" id="A0A815Y8G5"/>
<dbReference type="EMBL" id="CAJOBC010095047">
    <property type="protein sequence ID" value="CAF4429920.1"/>
    <property type="molecule type" value="Genomic_DNA"/>
</dbReference>
<accession>A0A815Y8G5</accession>
<evidence type="ECO:0000313" key="1">
    <source>
        <dbReference type="EMBL" id="CAF1567514.1"/>
    </source>
</evidence>
<feature type="non-terminal residue" evidence="1">
    <location>
        <position position="27"/>
    </location>
</feature>